<feature type="region of interest" description="Disordered" evidence="1">
    <location>
        <begin position="64"/>
        <end position="92"/>
    </location>
</feature>
<dbReference type="EMBL" id="GBHO01028741">
    <property type="protein sequence ID" value="JAG14863.1"/>
    <property type="molecule type" value="Transcribed_RNA"/>
</dbReference>
<feature type="compositionally biased region" description="Polar residues" evidence="1">
    <location>
        <begin position="73"/>
        <end position="87"/>
    </location>
</feature>
<protein>
    <submittedName>
        <fullName evidence="2">Proline-rich membrane anchor 1</fullName>
    </submittedName>
</protein>
<dbReference type="AlphaFoldDB" id="A0A0A9X7Q5"/>
<reference evidence="2" key="1">
    <citation type="journal article" date="2014" name="PLoS ONE">
        <title>Transcriptome-Based Identification of ABC Transporters in the Western Tarnished Plant Bug Lygus hesperus.</title>
        <authorList>
            <person name="Hull J.J."/>
            <person name="Chaney K."/>
            <person name="Geib S.M."/>
            <person name="Fabrick J.A."/>
            <person name="Brent C.S."/>
            <person name="Walsh D."/>
            <person name="Lavine L.C."/>
        </authorList>
    </citation>
    <scope>NUCLEOTIDE SEQUENCE</scope>
</reference>
<sequence>MITICVDDRVLKSTLLPLKFTNPTSHWMYHPTDLHPHCTFNLDCVLLRIRLVSCYGAVSHQPTRRRHRGASSAAPSTAQLLPASNSDRGVGRHNSLQDTVLRIVNEKIQQMVCEYMTVTLHRALPTNSEQV</sequence>
<evidence type="ECO:0000256" key="1">
    <source>
        <dbReference type="SAM" id="MobiDB-lite"/>
    </source>
</evidence>
<gene>
    <name evidence="2" type="primary">PRIMA1</name>
    <name evidence="2" type="ORF">CM83_102284</name>
</gene>
<accession>A0A0A9X7Q5</accession>
<organism evidence="2">
    <name type="scientific">Lygus hesperus</name>
    <name type="common">Western plant bug</name>
    <dbReference type="NCBI Taxonomy" id="30085"/>
    <lineage>
        <taxon>Eukaryota</taxon>
        <taxon>Metazoa</taxon>
        <taxon>Ecdysozoa</taxon>
        <taxon>Arthropoda</taxon>
        <taxon>Hexapoda</taxon>
        <taxon>Insecta</taxon>
        <taxon>Pterygota</taxon>
        <taxon>Neoptera</taxon>
        <taxon>Paraneoptera</taxon>
        <taxon>Hemiptera</taxon>
        <taxon>Heteroptera</taxon>
        <taxon>Panheteroptera</taxon>
        <taxon>Cimicomorpha</taxon>
        <taxon>Miridae</taxon>
        <taxon>Mirini</taxon>
        <taxon>Lygus</taxon>
    </lineage>
</organism>
<reference evidence="2" key="2">
    <citation type="submission" date="2014-07" db="EMBL/GenBank/DDBJ databases">
        <authorList>
            <person name="Hull J."/>
        </authorList>
    </citation>
    <scope>NUCLEOTIDE SEQUENCE</scope>
</reference>
<proteinExistence type="predicted"/>
<evidence type="ECO:0000313" key="2">
    <source>
        <dbReference type="EMBL" id="JAG14863.1"/>
    </source>
</evidence>
<name>A0A0A9X7Q5_LYGHE</name>